<dbReference type="EMBL" id="JBHUKR010000011">
    <property type="protein sequence ID" value="MFD2419089.1"/>
    <property type="molecule type" value="Genomic_DNA"/>
</dbReference>
<keyword evidence="2" id="KW-0732">Signal</keyword>
<dbReference type="RefSeq" id="WP_378267106.1">
    <property type="nucleotide sequence ID" value="NZ_JBHUKR010000011.1"/>
</dbReference>
<feature type="domain" description="G5" evidence="5">
    <location>
        <begin position="315"/>
        <end position="395"/>
    </location>
</feature>
<dbReference type="InterPro" id="IPR010618">
    <property type="entry name" value="RPF"/>
</dbReference>
<keyword evidence="4" id="KW-0472">Membrane</keyword>
<sequence>MTGSRRAHARPDDTVDWYATTSAGVGTMDWPSPQDDWDFSDDLAITAHDIRTVLGPDADDMMTEAEIDVDELIKLINAETTLLPPLVIPDSASADRTASGADDEPEQSLIAAVKTWKRRFLRGSVLALLISITGGGAAALAMNKSVTVDVDGHEQTVHSFGKTVGEVLHDAGLSVGEHDALSPSPQAAVGDGGVIKLDHGRKLNLVVDGVARESWVRATNLRDALAQLGLAEKFAPGTWFSVAPDAALSLGGSTVEVHTLKNVTLYDGESAPRKLTTTALTAGDFLKDQNLSLGPDDELLGGSAVKLTDNAEVHISRTGVSVITQQENIDPPVQQVQDNTLDAGKQVVQDPGTPGTQMVTYKVTKRNGKETARLQLSVQVLTPPKAKIVRVGTKQPDISNGALWDKLVQCEASGNWAANTGNGFEGGPQFTNQTWLAYGGGQYAQHAYQATREQQIAIAQKVQAGQGWGAWPVCSVKTGIA</sequence>
<keyword evidence="7" id="KW-1185">Reference proteome</keyword>
<evidence type="ECO:0000256" key="2">
    <source>
        <dbReference type="ARBA" id="ARBA00022729"/>
    </source>
</evidence>
<keyword evidence="4" id="KW-0812">Transmembrane</keyword>
<dbReference type="CDD" id="cd13925">
    <property type="entry name" value="RPF"/>
    <property type="match status" value="1"/>
</dbReference>
<comment type="similarity">
    <text evidence="1">Belongs to the transglycosylase family. Rpf subfamily.</text>
</comment>
<reference evidence="7" key="1">
    <citation type="journal article" date="2019" name="Int. J. Syst. Evol. Microbiol.">
        <title>The Global Catalogue of Microorganisms (GCM) 10K type strain sequencing project: providing services to taxonomists for standard genome sequencing and annotation.</title>
        <authorList>
            <consortium name="The Broad Institute Genomics Platform"/>
            <consortium name="The Broad Institute Genome Sequencing Center for Infectious Disease"/>
            <person name="Wu L."/>
            <person name="Ma J."/>
        </authorList>
    </citation>
    <scope>NUCLEOTIDE SEQUENCE [LARGE SCALE GENOMIC DNA]</scope>
    <source>
        <strain evidence="7">CGMCC 4.7645</strain>
    </source>
</reference>
<dbReference type="Proteomes" id="UP001597417">
    <property type="component" value="Unassembled WGS sequence"/>
</dbReference>
<feature type="transmembrane region" description="Helical" evidence="4">
    <location>
        <begin position="120"/>
        <end position="142"/>
    </location>
</feature>
<dbReference type="InterPro" id="IPR011098">
    <property type="entry name" value="G5_dom"/>
</dbReference>
<dbReference type="SMART" id="SM01208">
    <property type="entry name" value="G5"/>
    <property type="match status" value="1"/>
</dbReference>
<dbReference type="PROSITE" id="PS51109">
    <property type="entry name" value="G5"/>
    <property type="match status" value="1"/>
</dbReference>
<dbReference type="Pfam" id="PF06737">
    <property type="entry name" value="Transglycosylas"/>
    <property type="match status" value="1"/>
</dbReference>
<name>A0ABW5FWW4_9PSEU</name>
<keyword evidence="4" id="KW-1133">Transmembrane helix</keyword>
<proteinExistence type="inferred from homology"/>
<protein>
    <submittedName>
        <fullName evidence="6">Transglycosylase family protein</fullName>
    </submittedName>
</protein>
<evidence type="ECO:0000256" key="3">
    <source>
        <dbReference type="ARBA" id="ARBA00022801"/>
    </source>
</evidence>
<dbReference type="SUPFAM" id="SSF53955">
    <property type="entry name" value="Lysozyme-like"/>
    <property type="match status" value="1"/>
</dbReference>
<evidence type="ECO:0000256" key="1">
    <source>
        <dbReference type="ARBA" id="ARBA00010830"/>
    </source>
</evidence>
<comment type="caution">
    <text evidence="6">The sequence shown here is derived from an EMBL/GenBank/DDBJ whole genome shotgun (WGS) entry which is preliminary data.</text>
</comment>
<keyword evidence="3" id="KW-0378">Hydrolase</keyword>
<evidence type="ECO:0000259" key="5">
    <source>
        <dbReference type="PROSITE" id="PS51109"/>
    </source>
</evidence>
<evidence type="ECO:0000313" key="7">
    <source>
        <dbReference type="Proteomes" id="UP001597417"/>
    </source>
</evidence>
<evidence type="ECO:0000256" key="4">
    <source>
        <dbReference type="SAM" id="Phobius"/>
    </source>
</evidence>
<accession>A0ABW5FWW4</accession>
<dbReference type="Pfam" id="PF07501">
    <property type="entry name" value="G5"/>
    <property type="match status" value="1"/>
</dbReference>
<dbReference type="InterPro" id="IPR007137">
    <property type="entry name" value="DUF348"/>
</dbReference>
<dbReference type="Gene3D" id="1.10.530.10">
    <property type="match status" value="1"/>
</dbReference>
<dbReference type="Pfam" id="PF03990">
    <property type="entry name" value="DUF348"/>
    <property type="match status" value="3"/>
</dbReference>
<dbReference type="Gene3D" id="2.20.230.10">
    <property type="entry name" value="Resuscitation-promoting factor rpfb"/>
    <property type="match status" value="1"/>
</dbReference>
<evidence type="ECO:0000313" key="6">
    <source>
        <dbReference type="EMBL" id="MFD2419089.1"/>
    </source>
</evidence>
<gene>
    <name evidence="6" type="ORF">ACFSXZ_22410</name>
</gene>
<organism evidence="6 7">
    <name type="scientific">Amycolatopsis pigmentata</name>
    <dbReference type="NCBI Taxonomy" id="450801"/>
    <lineage>
        <taxon>Bacteria</taxon>
        <taxon>Bacillati</taxon>
        <taxon>Actinomycetota</taxon>
        <taxon>Actinomycetes</taxon>
        <taxon>Pseudonocardiales</taxon>
        <taxon>Pseudonocardiaceae</taxon>
        <taxon>Amycolatopsis</taxon>
    </lineage>
</organism>
<dbReference type="InterPro" id="IPR023346">
    <property type="entry name" value="Lysozyme-like_dom_sf"/>
</dbReference>